<keyword evidence="2" id="KW-1185">Reference proteome</keyword>
<sequence>MTTSETETRDERSEDGRSQLTDTITPDPHESGHARRWRKTYGFIGFNKGYNFPMWLLFGGAMFGFCLARLPFLNINTYATQTAPGEWYWYKSGHYRIGIMIHLATVIPAGLLMVWQFVPIIRRKFILLHRINGYIVSTLIFVGTIGGLMITRRSFGGTPATQTAVGLLGILVFGSLGMAIYNIKRLQIDQHRAWMLRMTMYCGTIITMRVIMIIAAQILPLTGEYYTTFSCDELASLMGLEQSRATYPQCGLPDRTTNGYVAVGPGDFETDMSTITTALQLGFSAGLWLGLFLHVIGVEIYLMLTPAESERLRIVSYEKQLAAGYKNPGSAGLVVERWGDAAPWQPPQLRAENKG</sequence>
<evidence type="ECO:0000313" key="2">
    <source>
        <dbReference type="Proteomes" id="UP001281147"/>
    </source>
</evidence>
<gene>
    <name evidence="1" type="ORF">LTR37_002137</name>
</gene>
<evidence type="ECO:0000313" key="1">
    <source>
        <dbReference type="EMBL" id="KAK3722991.1"/>
    </source>
</evidence>
<comment type="caution">
    <text evidence="1">The sequence shown here is derived from an EMBL/GenBank/DDBJ whole genome shotgun (WGS) entry which is preliminary data.</text>
</comment>
<reference evidence="1" key="1">
    <citation type="submission" date="2023-07" db="EMBL/GenBank/DDBJ databases">
        <title>Black Yeasts Isolated from many extreme environments.</title>
        <authorList>
            <person name="Coleine C."/>
            <person name="Stajich J.E."/>
            <person name="Selbmann L."/>
        </authorList>
    </citation>
    <scope>NUCLEOTIDE SEQUENCE</scope>
    <source>
        <strain evidence="1">CCFEE 5714</strain>
    </source>
</reference>
<dbReference type="EMBL" id="JAUTXU010000011">
    <property type="protein sequence ID" value="KAK3722991.1"/>
    <property type="molecule type" value="Genomic_DNA"/>
</dbReference>
<dbReference type="Proteomes" id="UP001281147">
    <property type="component" value="Unassembled WGS sequence"/>
</dbReference>
<name>A0ACC3NU18_9PEZI</name>
<protein>
    <submittedName>
        <fullName evidence="1">Uncharacterized protein</fullName>
    </submittedName>
</protein>
<organism evidence="1 2">
    <name type="scientific">Vermiconidia calcicola</name>
    <dbReference type="NCBI Taxonomy" id="1690605"/>
    <lineage>
        <taxon>Eukaryota</taxon>
        <taxon>Fungi</taxon>
        <taxon>Dikarya</taxon>
        <taxon>Ascomycota</taxon>
        <taxon>Pezizomycotina</taxon>
        <taxon>Dothideomycetes</taxon>
        <taxon>Dothideomycetidae</taxon>
        <taxon>Mycosphaerellales</taxon>
        <taxon>Extremaceae</taxon>
        <taxon>Vermiconidia</taxon>
    </lineage>
</organism>
<proteinExistence type="predicted"/>
<accession>A0ACC3NU18</accession>